<sequence>MVEKREDATSTYYHHHRHLSHPQSLVTTTMASKIRLHRSRHHHRHARLFSLSLGESKPAGFLADVLVVTERGRIVKKMIEMIDSGFDCGNVICARYDKTLFLGKQRQQVWTSSMTSQMMYENRGLSRRWQRKLRWWCRPNGRKYAALSSALGTLPWEKPQSSEFEQLARFG</sequence>
<comment type="caution">
    <text evidence="2">The sequence shown here is derived from an EMBL/GenBank/DDBJ whole genome shotgun (WGS) entry which is preliminary data.</text>
</comment>
<evidence type="ECO:0000313" key="2">
    <source>
        <dbReference type="EMBL" id="KAF2584023.1"/>
    </source>
</evidence>
<feature type="region of interest" description="Disordered" evidence="1">
    <location>
        <begin position="1"/>
        <end position="21"/>
    </location>
</feature>
<reference evidence="2" key="1">
    <citation type="submission" date="2019-12" db="EMBL/GenBank/DDBJ databases">
        <title>Genome sequencing and annotation of Brassica cretica.</title>
        <authorList>
            <person name="Studholme D.J."/>
            <person name="Sarris P.F."/>
        </authorList>
    </citation>
    <scope>NUCLEOTIDE SEQUENCE</scope>
    <source>
        <strain evidence="2">PFS-102/07</strain>
        <tissue evidence="2">Leaf</tissue>
    </source>
</reference>
<dbReference type="EMBL" id="QGKY02000246">
    <property type="protein sequence ID" value="KAF2584023.1"/>
    <property type="molecule type" value="Genomic_DNA"/>
</dbReference>
<accession>A0A8S9JRR1</accession>
<evidence type="ECO:0000256" key="1">
    <source>
        <dbReference type="SAM" id="MobiDB-lite"/>
    </source>
</evidence>
<dbReference type="AlphaFoldDB" id="A0A8S9JRR1"/>
<protein>
    <submittedName>
        <fullName evidence="2">Uncharacterized protein</fullName>
    </submittedName>
</protein>
<gene>
    <name evidence="2" type="ORF">F2Q70_00036325</name>
</gene>
<name>A0A8S9JRR1_BRACR</name>
<organism evidence="2">
    <name type="scientific">Brassica cretica</name>
    <name type="common">Mustard</name>
    <dbReference type="NCBI Taxonomy" id="69181"/>
    <lineage>
        <taxon>Eukaryota</taxon>
        <taxon>Viridiplantae</taxon>
        <taxon>Streptophyta</taxon>
        <taxon>Embryophyta</taxon>
        <taxon>Tracheophyta</taxon>
        <taxon>Spermatophyta</taxon>
        <taxon>Magnoliopsida</taxon>
        <taxon>eudicotyledons</taxon>
        <taxon>Gunneridae</taxon>
        <taxon>Pentapetalae</taxon>
        <taxon>rosids</taxon>
        <taxon>malvids</taxon>
        <taxon>Brassicales</taxon>
        <taxon>Brassicaceae</taxon>
        <taxon>Brassiceae</taxon>
        <taxon>Brassica</taxon>
    </lineage>
</organism>
<proteinExistence type="predicted"/>